<dbReference type="PANTHER" id="PTHR19328:SF75">
    <property type="entry name" value="ALDOSE SUGAR DEHYDROGENASE YLII"/>
    <property type="match status" value="1"/>
</dbReference>
<dbReference type="Gene3D" id="2.120.10.30">
    <property type="entry name" value="TolB, C-terminal domain"/>
    <property type="match status" value="1"/>
</dbReference>
<name>A0A6B1FYE8_9CHLR</name>
<comment type="caution">
    <text evidence="3">The sequence shown here is derived from an EMBL/GenBank/DDBJ whole genome shotgun (WGS) entry which is preliminary data.</text>
</comment>
<feature type="domain" description="Glucose/Sorbosone dehydrogenase" evidence="2">
    <location>
        <begin position="188"/>
        <end position="535"/>
    </location>
</feature>
<sequence>MSSPAPRTAKTESASTNPPVTPHAEPVQTETPPPRSRNVALTGEGRSSEGEETAHLAFDDDTDTIWNAQNFAAQWIAVKLDSLYLVDRIELVVAQAPAGPTSHVLWLGSGSGVRTLHKRLSNIHTEDGQTLTIELSPPQLVDDLLVHTLESPSWVAWREVRVFGTPAADAVVSTGTPQLKRELIVGNLELPVQVTHAGDGSGRLFVVEQRGRIRIFKDGEENNQFFIDISGQVTCCGERGLMNVAFSPDFASNQQFYLSYTSLDGDLVVSRFTAALDLESADPASEEVLLSIGQPHHAHNGGRMTFGPLDGYLYVGVGDGGSEDLPPHESQYPDRLLGKILRIDVESSQLFYAIPASNPFVNVEGYRPEIWALGLRNPWGFAFDPVTGDLFIPDTGHSRREDVNFAPLSTQGGHNYGWPTIEGTRCLKISGLPVPCHQAAVFTLPVAEYERASGCAVVGGAVYRGDDLPHLNGRFLFSDFCRGDIWSLHRPAPDENPSLDGVTNEGWLAELVFKAANIVSSIGTDEDGSLYFVVYQPGAIYKISSR</sequence>
<dbReference type="Gene3D" id="2.60.120.260">
    <property type="entry name" value="Galactose-binding domain-like"/>
    <property type="match status" value="1"/>
</dbReference>
<evidence type="ECO:0000313" key="3">
    <source>
        <dbReference type="EMBL" id="MYH61048.1"/>
    </source>
</evidence>
<protein>
    <recommendedName>
        <fullName evidence="2">Glucose/Sorbosone dehydrogenase domain-containing protein</fullName>
    </recommendedName>
</protein>
<dbReference type="PANTHER" id="PTHR19328">
    <property type="entry name" value="HEDGEHOG-INTERACTING PROTEIN"/>
    <property type="match status" value="1"/>
</dbReference>
<dbReference type="SUPFAM" id="SSF50952">
    <property type="entry name" value="Soluble quinoprotein glucose dehydrogenase"/>
    <property type="match status" value="1"/>
</dbReference>
<evidence type="ECO:0000256" key="1">
    <source>
        <dbReference type="SAM" id="MobiDB-lite"/>
    </source>
</evidence>
<dbReference type="SUPFAM" id="SSF49785">
    <property type="entry name" value="Galactose-binding domain-like"/>
    <property type="match status" value="1"/>
</dbReference>
<dbReference type="InterPro" id="IPR008979">
    <property type="entry name" value="Galactose-bd-like_sf"/>
</dbReference>
<proteinExistence type="predicted"/>
<dbReference type="EMBL" id="VYDA01000172">
    <property type="protein sequence ID" value="MYH61048.1"/>
    <property type="molecule type" value="Genomic_DNA"/>
</dbReference>
<accession>A0A6B1FYE8</accession>
<feature type="region of interest" description="Disordered" evidence="1">
    <location>
        <begin position="1"/>
        <end position="52"/>
    </location>
</feature>
<dbReference type="Pfam" id="PF07995">
    <property type="entry name" value="GSDH"/>
    <property type="match status" value="1"/>
</dbReference>
<gene>
    <name evidence="3" type="ORF">F4148_04600</name>
</gene>
<evidence type="ECO:0000259" key="2">
    <source>
        <dbReference type="Pfam" id="PF07995"/>
    </source>
</evidence>
<dbReference type="InterPro" id="IPR011041">
    <property type="entry name" value="Quinoprot_gluc/sorb_DH_b-prop"/>
</dbReference>
<dbReference type="AlphaFoldDB" id="A0A6B1FYE8"/>
<dbReference type="InterPro" id="IPR012938">
    <property type="entry name" value="Glc/Sorbosone_DH"/>
</dbReference>
<feature type="compositionally biased region" description="Polar residues" evidence="1">
    <location>
        <begin position="1"/>
        <end position="18"/>
    </location>
</feature>
<organism evidence="3">
    <name type="scientific">Caldilineaceae bacterium SB0675_bin_29</name>
    <dbReference type="NCBI Taxonomy" id="2605266"/>
    <lineage>
        <taxon>Bacteria</taxon>
        <taxon>Bacillati</taxon>
        <taxon>Chloroflexota</taxon>
        <taxon>Caldilineae</taxon>
        <taxon>Caldilineales</taxon>
        <taxon>Caldilineaceae</taxon>
    </lineage>
</organism>
<dbReference type="InterPro" id="IPR011042">
    <property type="entry name" value="6-blade_b-propeller_TolB-like"/>
</dbReference>
<reference evidence="3" key="1">
    <citation type="submission" date="2019-09" db="EMBL/GenBank/DDBJ databases">
        <title>Characterisation of the sponge microbiome using genome-centric metagenomics.</title>
        <authorList>
            <person name="Engelberts J.P."/>
            <person name="Robbins S.J."/>
            <person name="De Goeij J.M."/>
            <person name="Aranda M."/>
            <person name="Bell S.C."/>
            <person name="Webster N.S."/>
        </authorList>
    </citation>
    <scope>NUCLEOTIDE SEQUENCE</scope>
    <source>
        <strain evidence="3">SB0675_bin_29</strain>
    </source>
</reference>